<protein>
    <submittedName>
        <fullName evidence="2">ABC transporter substrate-binding protein</fullName>
    </submittedName>
</protein>
<reference evidence="2 3" key="2">
    <citation type="submission" date="2018-05" db="EMBL/GenBank/DDBJ databases">
        <authorList>
            <person name="Lanie J.A."/>
            <person name="Ng W.-L."/>
            <person name="Kazmierczak K.M."/>
            <person name="Andrzejewski T.M."/>
            <person name="Davidsen T.M."/>
            <person name="Wayne K.J."/>
            <person name="Tettelin H."/>
            <person name="Glass J.I."/>
            <person name="Rusch D."/>
            <person name="Podicherti R."/>
            <person name="Tsui H.-C.T."/>
            <person name="Winkler M.E."/>
        </authorList>
    </citation>
    <scope>NUCLEOTIDE SEQUENCE [LARGE SCALE GENOMIC DNA]</scope>
    <source>
        <strain evidence="2 3">YBY</strain>
    </source>
</reference>
<keyword evidence="1" id="KW-0732">Signal</keyword>
<dbReference type="Proteomes" id="UP000245216">
    <property type="component" value="Unassembled WGS sequence"/>
</dbReference>
<dbReference type="InterPro" id="IPR008869">
    <property type="entry name" value="MlaC/ttg2D"/>
</dbReference>
<dbReference type="EMBL" id="QEXO01000003">
    <property type="protein sequence ID" value="PWE14026.1"/>
    <property type="molecule type" value="Genomic_DNA"/>
</dbReference>
<feature type="signal peptide" evidence="1">
    <location>
        <begin position="1"/>
        <end position="43"/>
    </location>
</feature>
<evidence type="ECO:0000313" key="2">
    <source>
        <dbReference type="EMBL" id="PWE14026.1"/>
    </source>
</evidence>
<dbReference type="STRING" id="511.UZ73_12160"/>
<dbReference type="Gene3D" id="3.10.450.50">
    <property type="match status" value="1"/>
</dbReference>
<accession>A0A2U2BJ81</accession>
<dbReference type="GeneID" id="29369466"/>
<dbReference type="PANTHER" id="PTHR36573">
    <property type="entry name" value="INTERMEMBRANE PHOSPHOLIPID TRANSPORT SYSTEM BINDING PROTEIN MLAC"/>
    <property type="match status" value="1"/>
</dbReference>
<dbReference type="AlphaFoldDB" id="A0A2U2BJ81"/>
<reference evidence="2 3" key="1">
    <citation type="submission" date="2018-05" db="EMBL/GenBank/DDBJ databases">
        <title>Genome Sequence of an Efficient Indole-Degrading Bacterium, Alcaligenes sp.YBY.</title>
        <authorList>
            <person name="Yang B."/>
        </authorList>
    </citation>
    <scope>NUCLEOTIDE SEQUENCE [LARGE SCALE GENOMIC DNA]</scope>
    <source>
        <strain evidence="2 3">YBY</strain>
    </source>
</reference>
<evidence type="ECO:0000256" key="1">
    <source>
        <dbReference type="SAM" id="SignalP"/>
    </source>
</evidence>
<proteinExistence type="predicted"/>
<feature type="chain" id="PRO_5015421978" evidence="1">
    <location>
        <begin position="44"/>
        <end position="223"/>
    </location>
</feature>
<dbReference type="Pfam" id="PF05494">
    <property type="entry name" value="MlaC"/>
    <property type="match status" value="1"/>
</dbReference>
<dbReference type="KEGG" id="afa:UZ73_12160"/>
<evidence type="ECO:0000313" key="3">
    <source>
        <dbReference type="Proteomes" id="UP000245216"/>
    </source>
</evidence>
<sequence>MISRPALGGTALQSSPSRLISWILTACAVLALCLHAVAAQAQAADPKGEPNKFVESVGNQALQVVKESDAIRKGDRAAILAAVNENIMPYVNLEKTTRLSAGRYWRQASPEQRQKLVEAFKGTLVRTYSGALSRVDDKTQLTILPFRGDANADDVVVRSSLTQSNGGPVGVDYRLEKTPEGWKIYDLNVEGIWLIQNYRNQFAQQIEQGGIDGLIQALNKQNS</sequence>
<gene>
    <name evidence="2" type="ORF">DF183_12800</name>
</gene>
<comment type="caution">
    <text evidence="2">The sequence shown here is derived from an EMBL/GenBank/DDBJ whole genome shotgun (WGS) entry which is preliminary data.</text>
</comment>
<dbReference type="RefSeq" id="WP_045929468.1">
    <property type="nucleotide sequence ID" value="NZ_CP013119.1"/>
</dbReference>
<dbReference type="PANTHER" id="PTHR36573:SF1">
    <property type="entry name" value="INTERMEMBRANE PHOSPHOLIPID TRANSPORT SYSTEM BINDING PROTEIN MLAC"/>
    <property type="match status" value="1"/>
</dbReference>
<dbReference type="Gene3D" id="1.10.10.640">
    <property type="entry name" value="phospholipid-binding protein"/>
    <property type="match status" value="1"/>
</dbReference>
<dbReference type="PIRSF" id="PIRSF004649">
    <property type="entry name" value="MlaC"/>
    <property type="match status" value="1"/>
</dbReference>
<organism evidence="2 3">
    <name type="scientific">Alcaligenes faecalis</name>
    <dbReference type="NCBI Taxonomy" id="511"/>
    <lineage>
        <taxon>Bacteria</taxon>
        <taxon>Pseudomonadati</taxon>
        <taxon>Pseudomonadota</taxon>
        <taxon>Betaproteobacteria</taxon>
        <taxon>Burkholderiales</taxon>
        <taxon>Alcaligenaceae</taxon>
        <taxon>Alcaligenes</taxon>
    </lineage>
</organism>
<name>A0A2U2BJ81_ALCFA</name>